<dbReference type="AlphaFoldDB" id="A0A1H7VAW6"/>
<dbReference type="Proteomes" id="UP000198744">
    <property type="component" value="Unassembled WGS sequence"/>
</dbReference>
<organism evidence="2 3">
    <name type="scientific">Syntrophus gentianae</name>
    <dbReference type="NCBI Taxonomy" id="43775"/>
    <lineage>
        <taxon>Bacteria</taxon>
        <taxon>Pseudomonadati</taxon>
        <taxon>Thermodesulfobacteriota</taxon>
        <taxon>Syntrophia</taxon>
        <taxon>Syntrophales</taxon>
        <taxon>Syntrophaceae</taxon>
        <taxon>Syntrophus</taxon>
    </lineage>
</organism>
<protein>
    <submittedName>
        <fullName evidence="2">Type IV pilin N-term methylation site GFxxxE</fullName>
    </submittedName>
</protein>
<keyword evidence="1" id="KW-0812">Transmembrane</keyword>
<dbReference type="STRING" id="43775.SAMN04489760_103141"/>
<dbReference type="OrthoDB" id="5405832at2"/>
<dbReference type="InterPro" id="IPR012902">
    <property type="entry name" value="N_methyl_site"/>
</dbReference>
<keyword evidence="3" id="KW-1185">Reference proteome</keyword>
<dbReference type="InterPro" id="IPR045584">
    <property type="entry name" value="Pilin-like"/>
</dbReference>
<name>A0A1H7VAW6_9BACT</name>
<dbReference type="NCBIfam" id="TIGR02532">
    <property type="entry name" value="IV_pilin_GFxxxE"/>
    <property type="match status" value="1"/>
</dbReference>
<dbReference type="EMBL" id="FOBS01000003">
    <property type="protein sequence ID" value="SEM06392.1"/>
    <property type="molecule type" value="Genomic_DNA"/>
</dbReference>
<evidence type="ECO:0000256" key="1">
    <source>
        <dbReference type="SAM" id="Phobius"/>
    </source>
</evidence>
<keyword evidence="1" id="KW-0472">Membrane</keyword>
<sequence length="205" mass="22508">MGNATKDMLKEFHGDRKGIRGFTLIELLVSLVIGLVVLYGLYDLFTFQQKTYSVQERVVEMQQSARAAMDMMETELCMAGYNPANLSSTGITSASANSITFKQDLDGNGNVTGTNENITYSYDSGSMRITRNAGSGAVSLAENVEALNFSYYDANGATTATPANIKKIKIAMRSRTSRQDPAYGTNNGYRTFMLSCFVIPRNLDY</sequence>
<reference evidence="2 3" key="1">
    <citation type="submission" date="2016-10" db="EMBL/GenBank/DDBJ databases">
        <authorList>
            <person name="de Groot N.N."/>
        </authorList>
    </citation>
    <scope>NUCLEOTIDE SEQUENCE [LARGE SCALE GENOMIC DNA]</scope>
    <source>
        <strain evidence="2 3">DSM 8423</strain>
    </source>
</reference>
<evidence type="ECO:0000313" key="2">
    <source>
        <dbReference type="EMBL" id="SEM06392.1"/>
    </source>
</evidence>
<proteinExistence type="predicted"/>
<dbReference type="SUPFAM" id="SSF54523">
    <property type="entry name" value="Pili subunits"/>
    <property type="match status" value="1"/>
</dbReference>
<feature type="transmembrane region" description="Helical" evidence="1">
    <location>
        <begin position="21"/>
        <end position="42"/>
    </location>
</feature>
<dbReference type="Pfam" id="PF07963">
    <property type="entry name" value="N_methyl"/>
    <property type="match status" value="1"/>
</dbReference>
<keyword evidence="1" id="KW-1133">Transmembrane helix</keyword>
<gene>
    <name evidence="2" type="ORF">SAMN04489760_103141</name>
</gene>
<evidence type="ECO:0000313" key="3">
    <source>
        <dbReference type="Proteomes" id="UP000198744"/>
    </source>
</evidence>
<accession>A0A1H7VAW6</accession>
<dbReference type="RefSeq" id="WP_093882281.1">
    <property type="nucleotide sequence ID" value="NZ_FOBS01000003.1"/>
</dbReference>